<dbReference type="InterPro" id="IPR013525">
    <property type="entry name" value="ABC2_TM"/>
</dbReference>
<dbReference type="RefSeq" id="WP_159397913.1">
    <property type="nucleotide sequence ID" value="NZ_CP012673.1"/>
</dbReference>
<evidence type="ECO:0000256" key="4">
    <source>
        <dbReference type="ARBA" id="ARBA00022989"/>
    </source>
</evidence>
<comment type="subcellular location">
    <subcellularLocation>
        <location evidence="1">Cell membrane</location>
        <topology evidence="1">Multi-pass membrane protein</topology>
    </subcellularLocation>
</comment>
<evidence type="ECO:0000259" key="7">
    <source>
        <dbReference type="Pfam" id="PF12698"/>
    </source>
</evidence>
<dbReference type="GO" id="GO:0005886">
    <property type="term" value="C:plasma membrane"/>
    <property type="evidence" value="ECO:0007669"/>
    <property type="project" value="UniProtKB-SubCell"/>
</dbReference>
<dbReference type="Pfam" id="PF12698">
    <property type="entry name" value="ABC2_membrane_3"/>
    <property type="match status" value="1"/>
</dbReference>
<accession>A0A2L0F852</accession>
<name>A0A2L0F852_SORCE</name>
<dbReference type="OrthoDB" id="9768837at2"/>
<evidence type="ECO:0000256" key="6">
    <source>
        <dbReference type="SAM" id="Phobius"/>
    </source>
</evidence>
<dbReference type="GO" id="GO:0140359">
    <property type="term" value="F:ABC-type transporter activity"/>
    <property type="evidence" value="ECO:0007669"/>
    <property type="project" value="InterPro"/>
</dbReference>
<keyword evidence="4 6" id="KW-1133">Transmembrane helix</keyword>
<organism evidence="8 9">
    <name type="scientific">Sorangium cellulosum</name>
    <name type="common">Polyangium cellulosum</name>
    <dbReference type="NCBI Taxonomy" id="56"/>
    <lineage>
        <taxon>Bacteria</taxon>
        <taxon>Pseudomonadati</taxon>
        <taxon>Myxococcota</taxon>
        <taxon>Polyangia</taxon>
        <taxon>Polyangiales</taxon>
        <taxon>Polyangiaceae</taxon>
        <taxon>Sorangium</taxon>
    </lineage>
</organism>
<dbReference type="EMBL" id="CP012673">
    <property type="protein sequence ID" value="AUX47697.1"/>
    <property type="molecule type" value="Genomic_DNA"/>
</dbReference>
<dbReference type="InterPro" id="IPR051449">
    <property type="entry name" value="ABC-2_transporter_component"/>
</dbReference>
<evidence type="ECO:0000313" key="8">
    <source>
        <dbReference type="EMBL" id="AUX47697.1"/>
    </source>
</evidence>
<keyword evidence="2" id="KW-1003">Cell membrane</keyword>
<evidence type="ECO:0000313" key="9">
    <source>
        <dbReference type="Proteomes" id="UP000238348"/>
    </source>
</evidence>
<reference evidence="8 9" key="1">
    <citation type="submission" date="2015-09" db="EMBL/GenBank/DDBJ databases">
        <title>Sorangium comparison.</title>
        <authorList>
            <person name="Zaburannyi N."/>
            <person name="Bunk B."/>
            <person name="Overmann J."/>
            <person name="Mueller R."/>
        </authorList>
    </citation>
    <scope>NUCLEOTIDE SEQUENCE [LARGE SCALE GENOMIC DNA]</scope>
    <source>
        <strain evidence="8 9">So ce26</strain>
    </source>
</reference>
<dbReference type="Proteomes" id="UP000238348">
    <property type="component" value="Chromosome"/>
</dbReference>
<dbReference type="PANTHER" id="PTHR30294">
    <property type="entry name" value="MEMBRANE COMPONENT OF ABC TRANSPORTER YHHJ-RELATED"/>
    <property type="match status" value="1"/>
</dbReference>
<evidence type="ECO:0000256" key="1">
    <source>
        <dbReference type="ARBA" id="ARBA00004651"/>
    </source>
</evidence>
<protein>
    <recommendedName>
        <fullName evidence="7">ABC-2 type transporter transmembrane domain-containing protein</fullName>
    </recommendedName>
</protein>
<feature type="transmembrane region" description="Helical" evidence="6">
    <location>
        <begin position="256"/>
        <end position="281"/>
    </location>
</feature>
<keyword evidence="5 6" id="KW-0472">Membrane</keyword>
<feature type="transmembrane region" description="Helical" evidence="6">
    <location>
        <begin position="388"/>
        <end position="412"/>
    </location>
</feature>
<evidence type="ECO:0000256" key="2">
    <source>
        <dbReference type="ARBA" id="ARBA00022475"/>
    </source>
</evidence>
<dbReference type="AlphaFoldDB" id="A0A2L0F852"/>
<gene>
    <name evidence="8" type="ORF">SOCE26_092210</name>
</gene>
<evidence type="ECO:0000256" key="5">
    <source>
        <dbReference type="ARBA" id="ARBA00023136"/>
    </source>
</evidence>
<dbReference type="PANTHER" id="PTHR30294:SF29">
    <property type="entry name" value="MULTIDRUG ABC TRANSPORTER PERMEASE YBHS-RELATED"/>
    <property type="match status" value="1"/>
</dbReference>
<keyword evidence="3 6" id="KW-0812">Transmembrane</keyword>
<evidence type="ECO:0000256" key="3">
    <source>
        <dbReference type="ARBA" id="ARBA00022692"/>
    </source>
</evidence>
<proteinExistence type="predicted"/>
<feature type="transmembrane region" description="Helical" evidence="6">
    <location>
        <begin position="301"/>
        <end position="326"/>
    </location>
</feature>
<feature type="domain" description="ABC-2 type transporter transmembrane" evidence="7">
    <location>
        <begin position="219"/>
        <end position="409"/>
    </location>
</feature>
<sequence length="437" mass="45317">MKALAIFKREYLEAARGRSFALITLLTPLFVCALLTLPRLVAGASSVVRVVVVDGTGRLGPTLDDEIARARRLGSARGAAPAGFSPPAPRLEIERAPAAPDFPAALAREVSALAGGARGADAPAAVLALSPRAGGEDPEARLYVRRAPEAAVTGAIEEVVGRAVARQRVGDRLGAQGDATAGALLRDAEVETVRVRPAAGGGAERDVDAVLCFALLLAVLVPMANHGGEVMRSIVREKNERITEVLMSVVSPLDLLVGKIAAFAALGLTQVAAWGAVSWAVTRVLPATEAAPAPGLPAASLAYAALFFLLGYAMCVCVYAMAGVIARDVREAQQLASPMMLAVMMPLAFVVPIHASPDSGLVVALSMFPPTVPTAMLVRVLVSEPPAWQIAVAIGATVAVTAGLYVMAAKLFRVGIWSRGARPSLRTLGAWLRSART</sequence>